<dbReference type="AlphaFoldDB" id="A0AAJ2TSD1"/>
<dbReference type="Pfam" id="PF13356">
    <property type="entry name" value="Arm-DNA-bind_3"/>
    <property type="match status" value="1"/>
</dbReference>
<sequence length="106" mass="12285">MALSDTTIRQAKAKSKAYTIGDTDGLSLAVSPEGGKSWHFRYSWNGKQRRLSLGTYPEVSLKEARTRRDLARELVARGINPRRHRNQERRMALLAEEHTFRRVFEQ</sequence>
<dbReference type="InterPro" id="IPR038488">
    <property type="entry name" value="Integrase_DNA-bd_sf"/>
</dbReference>
<dbReference type="GO" id="GO:0015074">
    <property type="term" value="P:DNA integration"/>
    <property type="evidence" value="ECO:0007669"/>
    <property type="project" value="UniProtKB-KW"/>
</dbReference>
<protein>
    <submittedName>
        <fullName evidence="4">Arm DNA-binding domain-containing protein</fullName>
    </submittedName>
</protein>
<keyword evidence="4" id="KW-0238">DNA-binding</keyword>
<evidence type="ECO:0000313" key="4">
    <source>
        <dbReference type="EMBL" id="MDZ5766867.1"/>
    </source>
</evidence>
<keyword evidence="2" id="KW-0229">DNA integration</keyword>
<comment type="caution">
    <text evidence="4">The sequence shown here is derived from an EMBL/GenBank/DDBJ whole genome shotgun (WGS) entry which is preliminary data.</text>
</comment>
<proteinExistence type="inferred from homology"/>
<dbReference type="Gene3D" id="3.30.160.390">
    <property type="entry name" value="Integrase, DNA-binding domain"/>
    <property type="match status" value="1"/>
</dbReference>
<evidence type="ECO:0000313" key="5">
    <source>
        <dbReference type="Proteomes" id="UP001288387"/>
    </source>
</evidence>
<name>A0AAJ2TSD1_STEMA</name>
<dbReference type="RefSeq" id="WP_239503709.1">
    <property type="nucleotide sequence ID" value="NZ_JAKJQX010000002.1"/>
</dbReference>
<dbReference type="EMBL" id="JAXRVB010000042">
    <property type="protein sequence ID" value="MDZ5766867.1"/>
    <property type="molecule type" value="Genomic_DNA"/>
</dbReference>
<comment type="similarity">
    <text evidence="1">Belongs to the 'phage' integrase family.</text>
</comment>
<dbReference type="PANTHER" id="PTHR30629:SF2">
    <property type="entry name" value="PROPHAGE INTEGRASE INTS-RELATED"/>
    <property type="match status" value="1"/>
</dbReference>
<reference evidence="4" key="1">
    <citation type="submission" date="2023-12" db="EMBL/GenBank/DDBJ databases">
        <title>'Antibacterial potential of Stenotrophomonas maltophilia cystic fibrosis isolates' (manuscript under preparation).</title>
        <authorList>
            <person name="Crisan C.V."/>
            <person name="Pettis M."/>
            <person name="Goldberg J.B."/>
        </authorList>
    </citation>
    <scope>NUCLEOTIDE SEQUENCE</scope>
    <source>
        <strain evidence="4">CCV129</strain>
    </source>
</reference>
<evidence type="ECO:0000256" key="1">
    <source>
        <dbReference type="ARBA" id="ARBA00008857"/>
    </source>
</evidence>
<dbReference type="PANTHER" id="PTHR30629">
    <property type="entry name" value="PROPHAGE INTEGRASE"/>
    <property type="match status" value="1"/>
</dbReference>
<dbReference type="InterPro" id="IPR025166">
    <property type="entry name" value="Integrase_DNA_bind_dom"/>
</dbReference>
<dbReference type="GO" id="GO:0003677">
    <property type="term" value="F:DNA binding"/>
    <property type="evidence" value="ECO:0007669"/>
    <property type="project" value="UniProtKB-KW"/>
</dbReference>
<organism evidence="4 5">
    <name type="scientific">Stenotrophomonas maltophilia</name>
    <name type="common">Pseudomonas maltophilia</name>
    <name type="synonym">Xanthomonas maltophilia</name>
    <dbReference type="NCBI Taxonomy" id="40324"/>
    <lineage>
        <taxon>Bacteria</taxon>
        <taxon>Pseudomonadati</taxon>
        <taxon>Pseudomonadota</taxon>
        <taxon>Gammaproteobacteria</taxon>
        <taxon>Lysobacterales</taxon>
        <taxon>Lysobacteraceae</taxon>
        <taxon>Stenotrophomonas</taxon>
        <taxon>Stenotrophomonas maltophilia group</taxon>
    </lineage>
</organism>
<evidence type="ECO:0000259" key="3">
    <source>
        <dbReference type="Pfam" id="PF13356"/>
    </source>
</evidence>
<evidence type="ECO:0000256" key="2">
    <source>
        <dbReference type="ARBA" id="ARBA00022908"/>
    </source>
</evidence>
<feature type="domain" description="Integrase DNA-binding" evidence="3">
    <location>
        <begin position="3"/>
        <end position="88"/>
    </location>
</feature>
<dbReference type="Proteomes" id="UP001288387">
    <property type="component" value="Unassembled WGS sequence"/>
</dbReference>
<gene>
    <name evidence="4" type="ORF">U4I38_20570</name>
</gene>
<dbReference type="InterPro" id="IPR050808">
    <property type="entry name" value="Phage_Integrase"/>
</dbReference>
<accession>A0AAJ2TSD1</accession>